<accession>A0AAV2GSJ5</accession>
<protein>
    <submittedName>
        <fullName evidence="1">Uncharacterized protein</fullName>
    </submittedName>
</protein>
<evidence type="ECO:0000313" key="1">
    <source>
        <dbReference type="EMBL" id="CAL1413322.1"/>
    </source>
</evidence>
<gene>
    <name evidence="1" type="ORF">LTRI10_LOCUS52562</name>
</gene>
<reference evidence="1 2" key="1">
    <citation type="submission" date="2024-04" db="EMBL/GenBank/DDBJ databases">
        <authorList>
            <person name="Fracassetti M."/>
        </authorList>
    </citation>
    <scope>NUCLEOTIDE SEQUENCE [LARGE SCALE GENOMIC DNA]</scope>
</reference>
<dbReference type="AlphaFoldDB" id="A0AAV2GSJ5"/>
<organism evidence="1 2">
    <name type="scientific">Linum trigynum</name>
    <dbReference type="NCBI Taxonomy" id="586398"/>
    <lineage>
        <taxon>Eukaryota</taxon>
        <taxon>Viridiplantae</taxon>
        <taxon>Streptophyta</taxon>
        <taxon>Embryophyta</taxon>
        <taxon>Tracheophyta</taxon>
        <taxon>Spermatophyta</taxon>
        <taxon>Magnoliopsida</taxon>
        <taxon>eudicotyledons</taxon>
        <taxon>Gunneridae</taxon>
        <taxon>Pentapetalae</taxon>
        <taxon>rosids</taxon>
        <taxon>fabids</taxon>
        <taxon>Malpighiales</taxon>
        <taxon>Linaceae</taxon>
        <taxon>Linum</taxon>
    </lineage>
</organism>
<dbReference type="EMBL" id="OZ034822">
    <property type="protein sequence ID" value="CAL1413322.1"/>
    <property type="molecule type" value="Genomic_DNA"/>
</dbReference>
<evidence type="ECO:0000313" key="2">
    <source>
        <dbReference type="Proteomes" id="UP001497516"/>
    </source>
</evidence>
<proteinExistence type="predicted"/>
<sequence>MTRFSNLGDQMWHLPLFGRNEFFGGEQQALRARETSLKQQRRRLAKGQRAGEITWSYDQRIRIVTVVCLLRVASSLFLGLVL</sequence>
<keyword evidence="2" id="KW-1185">Reference proteome</keyword>
<name>A0AAV2GSJ5_9ROSI</name>
<dbReference type="Proteomes" id="UP001497516">
    <property type="component" value="Chromosome 9"/>
</dbReference>